<evidence type="ECO:0000313" key="1">
    <source>
        <dbReference type="EMBL" id="SNQ61326.1"/>
    </source>
</evidence>
<keyword evidence="2" id="KW-1185">Reference proteome</keyword>
<gene>
    <name evidence="1" type="ORF">MNV_320013</name>
</gene>
<organism evidence="1 2">
    <name type="scientific">Candidatus Methanoperedens nitratireducens</name>
    <dbReference type="NCBI Taxonomy" id="1392998"/>
    <lineage>
        <taxon>Archaea</taxon>
        <taxon>Methanobacteriati</taxon>
        <taxon>Methanobacteriota</taxon>
        <taxon>Stenosarchaea group</taxon>
        <taxon>Methanomicrobia</taxon>
        <taxon>Methanosarcinales</taxon>
        <taxon>ANME-2 cluster</taxon>
        <taxon>Candidatus Methanoperedentaceae</taxon>
        <taxon>Candidatus Methanoperedens</taxon>
    </lineage>
</organism>
<protein>
    <submittedName>
        <fullName evidence="1">Uncharacterized protein</fullName>
    </submittedName>
</protein>
<sequence length="40" mass="4153">MNGSYINSVMFVDIPPGFTFGINGTAVFNATGLSKQDIAG</sequence>
<dbReference type="EMBL" id="FZMP01000177">
    <property type="protein sequence ID" value="SNQ61326.1"/>
    <property type="molecule type" value="Genomic_DNA"/>
</dbReference>
<name>A0A284VPW7_9EURY</name>
<evidence type="ECO:0000313" key="2">
    <source>
        <dbReference type="Proteomes" id="UP000218615"/>
    </source>
</evidence>
<accession>A0A284VPW7</accession>
<proteinExistence type="predicted"/>
<dbReference type="Proteomes" id="UP000218615">
    <property type="component" value="Unassembled WGS sequence"/>
</dbReference>
<reference evidence="2" key="1">
    <citation type="submission" date="2017-06" db="EMBL/GenBank/DDBJ databases">
        <authorList>
            <person name="Cremers G."/>
        </authorList>
    </citation>
    <scope>NUCLEOTIDE SEQUENCE [LARGE SCALE GENOMIC DNA]</scope>
</reference>
<dbReference type="AlphaFoldDB" id="A0A284VPW7"/>